<feature type="binding site" evidence="14">
    <location>
        <position position="203"/>
    </location>
    <ligand>
        <name>Ca(2+)</name>
        <dbReference type="ChEBI" id="CHEBI:29108"/>
    </ligand>
</feature>
<evidence type="ECO:0000256" key="13">
    <source>
        <dbReference type="PIRSR" id="PIRSR605959-2"/>
    </source>
</evidence>
<dbReference type="GO" id="GO:0006572">
    <property type="term" value="P:L-tyrosine catabolic process"/>
    <property type="evidence" value="ECO:0007669"/>
    <property type="project" value="UniProtKB-KW"/>
</dbReference>
<protein>
    <recommendedName>
        <fullName evidence="5">fumarylacetoacetase</fullName>
        <ecNumber evidence="5">3.7.1.2</ecNumber>
    </recommendedName>
</protein>
<organism evidence="17 18">
    <name type="scientific">Pyricularia oryzae</name>
    <name type="common">Rice blast fungus</name>
    <name type="synonym">Magnaporthe oryzae</name>
    <dbReference type="NCBI Taxonomy" id="318829"/>
    <lineage>
        <taxon>Eukaryota</taxon>
        <taxon>Fungi</taxon>
        <taxon>Dikarya</taxon>
        <taxon>Ascomycota</taxon>
        <taxon>Pezizomycotina</taxon>
        <taxon>Sordariomycetes</taxon>
        <taxon>Sordariomycetidae</taxon>
        <taxon>Magnaporthales</taxon>
        <taxon>Pyriculariaceae</taxon>
        <taxon>Pyricularia</taxon>
    </lineage>
</organism>
<gene>
    <name evidence="17" type="ORF">PoMZ_05782</name>
</gene>
<keyword evidence="10" id="KW-0828">Tyrosine catabolism</keyword>
<comment type="cofactor">
    <cofactor evidence="2 14">
        <name>Mg(2+)</name>
        <dbReference type="ChEBI" id="CHEBI:18420"/>
    </cofactor>
</comment>
<evidence type="ECO:0000256" key="2">
    <source>
        <dbReference type="ARBA" id="ARBA00001946"/>
    </source>
</evidence>
<feature type="binding site" evidence="14">
    <location>
        <position position="236"/>
    </location>
    <ligand>
        <name>Mg(2+)</name>
        <dbReference type="ChEBI" id="CHEBI:18420"/>
    </ligand>
</feature>
<comment type="cofactor">
    <cofactor evidence="1 14">
        <name>Ca(2+)</name>
        <dbReference type="ChEBI" id="CHEBI:29108"/>
    </cofactor>
</comment>
<keyword evidence="8 14" id="KW-0106">Calcium</keyword>
<dbReference type="SUPFAM" id="SSF63433">
    <property type="entry name" value="Fumarylacetoacetate hydrolase, FAH, N-terminal domain"/>
    <property type="match status" value="1"/>
</dbReference>
<keyword evidence="6 14" id="KW-0479">Metal-binding</keyword>
<feature type="binding site" evidence="14">
    <location>
        <position position="260"/>
    </location>
    <ligand>
        <name>Mg(2+)</name>
        <dbReference type="ChEBI" id="CHEBI:18420"/>
    </ligand>
</feature>
<evidence type="ECO:0000256" key="11">
    <source>
        <dbReference type="ARBA" id="ARBA00023232"/>
    </source>
</evidence>
<dbReference type="UniPathway" id="UPA00139">
    <property type="reaction ID" value="UER00341"/>
</dbReference>
<sequence length="942" mass="101504">MATQHSTGDGWAHHFSVANIPFGIASSPRFPSPQPATRVDNDVIFLCKLYEQGLLSSVPDLPAGVFKYSTLNAFAALPKTVHSAVREAIQKAWREGSVSSESREDVSGVTMHLPVHVSDFTDFSCSLEHVKNAGRIVVNNANPPPGFFHFPTAYAGRASSVVVSGTPIERPLGHFPDRTVQAEAPAKPPVIFAPTRALDYEVEFAAVIGTPLPMGQRTASVAAVDRHIFGFVLLNDWSARDIQGLEMLPLGPCNGKNLGTSVSPWVVLPDALSPFRTQGPEHLGPVAPHLADPVRGTFDVTFEVAVQPAGAGDFATAGRSSLKDLYWTPRQMVSHIVSAGAPLRTGDLMATGTVSGAGRDKAGCLLEATEGGKVPLELGGGLKRAYLEDGDVVRITAVAGGEGSGVGFGEVWIWHLFFGKLYKSFHPRLLLLHPDLPVLGPEITTIKLQKLPRIHRDLARRIRSCVLPPLSPAEILNQSSPLVPHLPHLPQRLAHLVPRRPGRQIRKVGLQRLGVLDGLRCPLSLRRQHGVGRVADEDGAALAPRIERVNVAQLPQSNVLVRHQLDHGQEPVRKSLKRREERLLGPGAIPSLAREGLEQLVVGDEADAAVQLPAPRGTKQDPPLVAQDHGRAGPIEVAHLRWRAVIPDGGLDDRPRQVDAVRRQARRVDFALLAHHDVPQRRPDAVRPHDHHSSLFQIAAHNPARRPDDRRWAGPICALGGAAQRRVQILPVVHDPIGAEPGPVKGHGVDQLAGGVADHEGLVGQGLAGLQERRQAPAVYYSRGVGLQGDGGSDFAEHAGALQDCDPAAWAAEGDGLLGLAQAFLVENDILCVKIFGTLDPDLTVTRPPIPPPTMVIFRDPDCGVMQMMEHDSVFLRTASIHFPSVESMVLHEPFYIGNGRWGPLYAVLYSAVSYDTPFPGCTPRGSKMETSGVYATPGFKV</sequence>
<evidence type="ECO:0000313" key="18">
    <source>
        <dbReference type="Proteomes" id="UP000294847"/>
    </source>
</evidence>
<evidence type="ECO:0000256" key="3">
    <source>
        <dbReference type="ARBA" id="ARBA00004782"/>
    </source>
</evidence>
<dbReference type="InterPro" id="IPR036663">
    <property type="entry name" value="Fumarylacetoacetase_C_sf"/>
</dbReference>
<feature type="binding site" evidence="14">
    <location>
        <position position="122"/>
    </location>
    <ligand>
        <name>Ca(2+)</name>
        <dbReference type="ChEBI" id="CHEBI:29108"/>
    </ligand>
</feature>
<dbReference type="Gene3D" id="3.90.850.10">
    <property type="entry name" value="Fumarylacetoacetase-like, C-terminal domain"/>
    <property type="match status" value="1"/>
</dbReference>
<evidence type="ECO:0000256" key="12">
    <source>
        <dbReference type="PIRSR" id="PIRSR605959-1"/>
    </source>
</evidence>
<accession>A0A4P7NPF3</accession>
<comment type="pathway">
    <text evidence="3">Amino-acid degradation; L-phenylalanine degradation; acetoacetate and fumarate from L-phenylalanine: step 6/6.</text>
</comment>
<dbReference type="GO" id="GO:0006559">
    <property type="term" value="P:L-phenylalanine catabolic process"/>
    <property type="evidence" value="ECO:0007669"/>
    <property type="project" value="UniProtKB-UniPathway"/>
</dbReference>
<feature type="binding site" evidence="13">
    <location>
        <position position="243"/>
    </location>
    <ligand>
        <name>substrate</name>
    </ligand>
</feature>
<feature type="domain" description="Fumarylacetoacetase-like C-terminal" evidence="15">
    <location>
        <begin position="120"/>
        <end position="397"/>
    </location>
</feature>
<dbReference type="EC" id="3.7.1.2" evidence="5"/>
<evidence type="ECO:0000256" key="8">
    <source>
        <dbReference type="ARBA" id="ARBA00022837"/>
    </source>
</evidence>
<dbReference type="GO" id="GO:1902000">
    <property type="term" value="P:homogentisate catabolic process"/>
    <property type="evidence" value="ECO:0007669"/>
    <property type="project" value="TreeGrafter"/>
</dbReference>
<proteinExistence type="inferred from homology"/>
<dbReference type="PANTHER" id="PTHR43069:SF5">
    <property type="entry name" value="FUMARYLACETOACETASE"/>
    <property type="match status" value="1"/>
</dbReference>
<name>A0A4P7NPF3_PYROR</name>
<evidence type="ECO:0000256" key="5">
    <source>
        <dbReference type="ARBA" id="ARBA00012094"/>
    </source>
</evidence>
<dbReference type="Proteomes" id="UP000294847">
    <property type="component" value="Chromosome 6"/>
</dbReference>
<reference evidence="17 18" key="1">
    <citation type="journal article" date="2019" name="Mol. Biol. Evol.">
        <title>Blast fungal genomes show frequent chromosomal changes, gene gains and losses, and effector gene turnover.</title>
        <authorList>
            <person name="Gomez Luciano L.B."/>
            <person name="Jason Tsai I."/>
            <person name="Chuma I."/>
            <person name="Tosa Y."/>
            <person name="Chen Y.H."/>
            <person name="Li J.Y."/>
            <person name="Li M.Y."/>
            <person name="Jade Lu M.Y."/>
            <person name="Nakayashiki H."/>
            <person name="Li W.H."/>
        </authorList>
    </citation>
    <scope>NUCLEOTIDE SEQUENCE [LARGE SCALE GENOMIC DNA]</scope>
    <source>
        <strain evidence="17">MZ5-1-6</strain>
    </source>
</reference>
<dbReference type="Gene3D" id="2.30.30.230">
    <property type="entry name" value="Fumarylacetoacetase, N-terminal domain"/>
    <property type="match status" value="1"/>
</dbReference>
<evidence type="ECO:0000259" key="16">
    <source>
        <dbReference type="Pfam" id="PF09298"/>
    </source>
</evidence>
<evidence type="ECO:0000313" key="17">
    <source>
        <dbReference type="EMBL" id="QBZ64090.1"/>
    </source>
</evidence>
<feature type="binding site" evidence="14">
    <location>
        <position position="201"/>
    </location>
    <ligand>
        <name>Ca(2+)</name>
        <dbReference type="ChEBI" id="CHEBI:29108"/>
    </ligand>
</feature>
<dbReference type="Pfam" id="PF01557">
    <property type="entry name" value="FAA_hydrolase"/>
    <property type="match status" value="1"/>
</dbReference>
<dbReference type="InterPro" id="IPR011234">
    <property type="entry name" value="Fumarylacetoacetase-like_C"/>
</dbReference>
<feature type="binding site" evidence="13">
    <location>
        <position position="353"/>
    </location>
    <ligand>
        <name>substrate</name>
    </ligand>
</feature>
<feature type="active site" description="Proton acceptor" evidence="12">
    <location>
        <position position="129"/>
    </location>
</feature>
<evidence type="ECO:0000256" key="9">
    <source>
        <dbReference type="ARBA" id="ARBA00022842"/>
    </source>
</evidence>
<dbReference type="InterPro" id="IPR015377">
    <property type="entry name" value="Fumarylacetoacetase_N"/>
</dbReference>
<dbReference type="GO" id="GO:0004334">
    <property type="term" value="F:fumarylacetoacetase activity"/>
    <property type="evidence" value="ECO:0007669"/>
    <property type="project" value="UniProtKB-EC"/>
</dbReference>
<evidence type="ECO:0000259" key="15">
    <source>
        <dbReference type="Pfam" id="PF01557"/>
    </source>
</evidence>
<dbReference type="GO" id="GO:0046872">
    <property type="term" value="F:metal ion binding"/>
    <property type="evidence" value="ECO:0007669"/>
    <property type="project" value="UniProtKB-KW"/>
</dbReference>
<feature type="binding site" evidence="14">
    <location>
        <position position="256"/>
    </location>
    <ligand>
        <name>Mg(2+)</name>
        <dbReference type="ChEBI" id="CHEBI:18420"/>
    </ligand>
</feature>
<keyword evidence="11" id="KW-0585">Phenylalanine catabolism</keyword>
<dbReference type="InterPro" id="IPR036462">
    <property type="entry name" value="Fumarylacetoacetase_N_sf"/>
</dbReference>
<evidence type="ECO:0000256" key="14">
    <source>
        <dbReference type="PIRSR" id="PIRSR605959-3"/>
    </source>
</evidence>
<dbReference type="EMBL" id="CP034209">
    <property type="protein sequence ID" value="QBZ64090.1"/>
    <property type="molecule type" value="Genomic_DNA"/>
</dbReference>
<dbReference type="SUPFAM" id="SSF56529">
    <property type="entry name" value="FAH"/>
    <property type="match status" value="1"/>
</dbReference>
<dbReference type="AlphaFoldDB" id="A0A4P7NPF3"/>
<feature type="domain" description="Fumarylacetoacetase N-terminal" evidence="16">
    <location>
        <begin position="18"/>
        <end position="114"/>
    </location>
</feature>
<evidence type="ECO:0000256" key="7">
    <source>
        <dbReference type="ARBA" id="ARBA00022801"/>
    </source>
</evidence>
<keyword evidence="9 14" id="KW-0460">Magnesium</keyword>
<evidence type="ECO:0000256" key="4">
    <source>
        <dbReference type="ARBA" id="ARBA00010211"/>
    </source>
</evidence>
<keyword evidence="7" id="KW-0378">Hydrolase</keyword>
<dbReference type="Pfam" id="PF09298">
    <property type="entry name" value="FAA_hydrolase_N"/>
    <property type="match status" value="1"/>
</dbReference>
<evidence type="ECO:0000256" key="10">
    <source>
        <dbReference type="ARBA" id="ARBA00022878"/>
    </source>
</evidence>
<feature type="binding site" evidence="14">
    <location>
        <position position="236"/>
    </location>
    <ligand>
        <name>Ca(2+)</name>
        <dbReference type="ChEBI" id="CHEBI:29108"/>
    </ligand>
</feature>
<evidence type="ECO:0000256" key="1">
    <source>
        <dbReference type="ARBA" id="ARBA00001913"/>
    </source>
</evidence>
<dbReference type="InterPro" id="IPR005959">
    <property type="entry name" value="Fumarylacetoacetase"/>
</dbReference>
<comment type="similarity">
    <text evidence="4">Belongs to the FAH family.</text>
</comment>
<dbReference type="PANTHER" id="PTHR43069">
    <property type="entry name" value="FUMARYLACETOACETASE"/>
    <property type="match status" value="1"/>
</dbReference>
<evidence type="ECO:0000256" key="6">
    <source>
        <dbReference type="ARBA" id="ARBA00022723"/>
    </source>
</evidence>